<sequence>MHKLNDIVPIAVLGSELGHGMGGIKVIFWELYLRQVGHFGAGEGIFPHRVMPSSQLGPCSRRSWEPSAWWCAGRSCAPLWQGEG</sequence>
<evidence type="ECO:0000313" key="1">
    <source>
        <dbReference type="Ensembl" id="ENSACDP00005014394.1"/>
    </source>
</evidence>
<reference evidence="1" key="1">
    <citation type="submission" date="2025-08" db="UniProtKB">
        <authorList>
            <consortium name="Ensembl"/>
        </authorList>
    </citation>
    <scope>IDENTIFICATION</scope>
</reference>
<keyword evidence="2" id="KW-1185">Reference proteome</keyword>
<protein>
    <submittedName>
        <fullName evidence="1">Uncharacterized protein</fullName>
    </submittedName>
</protein>
<accession>A0A8B9IKJ5</accession>
<dbReference type="Ensembl" id="ENSACDT00005017304.1">
    <property type="protein sequence ID" value="ENSACDP00005014394.1"/>
    <property type="gene ID" value="ENSACDG00005010555.1"/>
</dbReference>
<dbReference type="AlphaFoldDB" id="A0A8B9IKJ5"/>
<reference evidence="1" key="2">
    <citation type="submission" date="2025-09" db="UniProtKB">
        <authorList>
            <consortium name="Ensembl"/>
        </authorList>
    </citation>
    <scope>IDENTIFICATION</scope>
</reference>
<dbReference type="Proteomes" id="UP000694521">
    <property type="component" value="Unplaced"/>
</dbReference>
<organism evidence="1 2">
    <name type="scientific">Anser cygnoides</name>
    <name type="common">Swan goose</name>
    <dbReference type="NCBI Taxonomy" id="8845"/>
    <lineage>
        <taxon>Eukaryota</taxon>
        <taxon>Metazoa</taxon>
        <taxon>Chordata</taxon>
        <taxon>Craniata</taxon>
        <taxon>Vertebrata</taxon>
        <taxon>Euteleostomi</taxon>
        <taxon>Archelosauria</taxon>
        <taxon>Archosauria</taxon>
        <taxon>Dinosauria</taxon>
        <taxon>Saurischia</taxon>
        <taxon>Theropoda</taxon>
        <taxon>Coelurosauria</taxon>
        <taxon>Aves</taxon>
        <taxon>Neognathae</taxon>
        <taxon>Galloanserae</taxon>
        <taxon>Anseriformes</taxon>
        <taxon>Anatidae</taxon>
        <taxon>Anserinae</taxon>
        <taxon>Anser</taxon>
    </lineage>
</organism>
<proteinExistence type="predicted"/>
<evidence type="ECO:0000313" key="2">
    <source>
        <dbReference type="Proteomes" id="UP000694521"/>
    </source>
</evidence>
<name>A0A8B9IKJ5_ANSCY</name>